<reference evidence="9 10" key="1">
    <citation type="submission" date="2015-09" db="EMBL/GenBank/DDBJ databases">
        <title>Atta colombica WGS genome.</title>
        <authorList>
            <person name="Nygaard S."/>
            <person name="Hu H."/>
            <person name="Boomsma J."/>
            <person name="Zhang G."/>
        </authorList>
    </citation>
    <scope>NUCLEOTIDE SEQUENCE [LARGE SCALE GENOMIC DNA]</scope>
    <source>
        <strain evidence="9">Treedump-2</strain>
        <tissue evidence="9">Whole body</tissue>
    </source>
</reference>
<keyword evidence="7" id="KW-0472">Membrane</keyword>
<dbReference type="Pfam" id="PF05148">
    <property type="entry name" value="Methyltransf_8"/>
    <property type="match status" value="1"/>
</dbReference>
<evidence type="ECO:0000313" key="9">
    <source>
        <dbReference type="EMBL" id="KYM75834.1"/>
    </source>
</evidence>
<keyword evidence="8" id="KW-0325">Glycoprotein</keyword>
<keyword evidence="9" id="KW-0675">Receptor</keyword>
<keyword evidence="5" id="KW-0812">Transmembrane</keyword>
<protein>
    <recommendedName>
        <fullName evidence="3">Ribosomal RNA-processing protein 8</fullName>
    </recommendedName>
</protein>
<keyword evidence="4" id="KW-1003">Cell membrane</keyword>
<dbReference type="InterPro" id="IPR002159">
    <property type="entry name" value="CD36_fam"/>
</dbReference>
<dbReference type="Gene3D" id="3.40.50.150">
    <property type="entry name" value="Vaccinia Virus protein VP39"/>
    <property type="match status" value="1"/>
</dbReference>
<keyword evidence="6" id="KW-1133">Transmembrane helix</keyword>
<name>A0A195AV35_9HYME</name>
<evidence type="ECO:0000256" key="4">
    <source>
        <dbReference type="ARBA" id="ARBA00022475"/>
    </source>
</evidence>
<evidence type="ECO:0000256" key="5">
    <source>
        <dbReference type="ARBA" id="ARBA00022692"/>
    </source>
</evidence>
<dbReference type="Proteomes" id="UP000078540">
    <property type="component" value="Unassembled WGS sequence"/>
</dbReference>
<dbReference type="PRINTS" id="PR01609">
    <property type="entry name" value="CD36FAMILY"/>
</dbReference>
<evidence type="ECO:0000256" key="6">
    <source>
        <dbReference type="ARBA" id="ARBA00022989"/>
    </source>
</evidence>
<evidence type="ECO:0000256" key="7">
    <source>
        <dbReference type="ARBA" id="ARBA00023136"/>
    </source>
</evidence>
<gene>
    <name evidence="9" type="ORF">ALC53_13899</name>
</gene>
<dbReference type="PANTHER" id="PTHR11923:SF104">
    <property type="entry name" value="FI07620P"/>
    <property type="match status" value="1"/>
</dbReference>
<dbReference type="GO" id="GO:0005044">
    <property type="term" value="F:scavenger receptor activity"/>
    <property type="evidence" value="ECO:0007669"/>
    <property type="project" value="TreeGrafter"/>
</dbReference>
<accession>A0A195AV35</accession>
<proteinExistence type="inferred from homology"/>
<dbReference type="Pfam" id="PF01130">
    <property type="entry name" value="CD36"/>
    <property type="match status" value="1"/>
</dbReference>
<sequence length="649" mass="75453">MWKLFLQNLQMAPHSFLFKMWQKPNIDIYLKIYIFNITNPIEFLSGKEKLKLQEIGPYVYQEYMVNDNITFNDNNTMSYIPRRTVVYVPEMSVGDPMEDIVNVPNVPYLGILSALSDAGFIVNYPIVQLANLMNTKPILNISVYDYLWGFEDSLIKLASRMMPNFIDFLKFGLLDRLYDEGENIVTINLQKNADMVEEKGRYLSIDKYNGSPGMAQWGYIETEGNETREENTKCNILQGATEGIVFPSYIDKRAIFRIYRKAFCRPLPIIFRKEIWTDNGLPGYLYTLTDDFASPPDQNPDNECFCHKMKTCLKKGLINLTPCYYNIPSAVSLPHFLDADPSLLENVEGLKPDREKHKSYLVLQQTVGMPILFHSRMQTNLIMNRLRYNSKIAAFSDITIPLFWFDLEMNLKHANKNVRVAVRVDERNKKLERGVKESINFEHKMTKIEKLKKIIEKKMKRIKIKQLEEMLARKSEIMQKEVLCNNDSSQSKHYFKWNLDDFKAYQNNCRPTDNIIADFGCGEARLAASVPHVVHFIALNDRVKACDMASTPLQTNSIHVVFCLSLIGSNLNDYIIEANRVLKDSGILKIAEMENRFEDVKYCIRLLYNYGFKNTRKDLFNLFYFMDFKKAKVISIKKTFPPITLKSCL</sequence>
<dbReference type="EMBL" id="KQ976738">
    <property type="protein sequence ID" value="KYM75834.1"/>
    <property type="molecule type" value="Genomic_DNA"/>
</dbReference>
<evidence type="ECO:0000256" key="3">
    <source>
        <dbReference type="ARBA" id="ARBA00020203"/>
    </source>
</evidence>
<comment type="subcellular location">
    <subcellularLocation>
        <location evidence="1">Cell membrane</location>
    </subcellularLocation>
</comment>
<dbReference type="STRING" id="520822.A0A195AV35"/>
<dbReference type="SUPFAM" id="SSF53335">
    <property type="entry name" value="S-adenosyl-L-methionine-dependent methyltransferases"/>
    <property type="match status" value="1"/>
</dbReference>
<dbReference type="GO" id="GO:0005886">
    <property type="term" value="C:plasma membrane"/>
    <property type="evidence" value="ECO:0007669"/>
    <property type="project" value="UniProtKB-SubCell"/>
</dbReference>
<dbReference type="PANTHER" id="PTHR11923">
    <property type="entry name" value="SCAVENGER RECEPTOR CLASS B TYPE-1 SR-B1"/>
    <property type="match status" value="1"/>
</dbReference>
<evidence type="ECO:0000313" key="10">
    <source>
        <dbReference type="Proteomes" id="UP000078540"/>
    </source>
</evidence>
<organism evidence="9 10">
    <name type="scientific">Atta colombica</name>
    <dbReference type="NCBI Taxonomy" id="520822"/>
    <lineage>
        <taxon>Eukaryota</taxon>
        <taxon>Metazoa</taxon>
        <taxon>Ecdysozoa</taxon>
        <taxon>Arthropoda</taxon>
        <taxon>Hexapoda</taxon>
        <taxon>Insecta</taxon>
        <taxon>Pterygota</taxon>
        <taxon>Neoptera</taxon>
        <taxon>Endopterygota</taxon>
        <taxon>Hymenoptera</taxon>
        <taxon>Apocrita</taxon>
        <taxon>Aculeata</taxon>
        <taxon>Formicoidea</taxon>
        <taxon>Formicidae</taxon>
        <taxon>Myrmicinae</taxon>
        <taxon>Atta</taxon>
    </lineage>
</organism>
<evidence type="ECO:0000256" key="8">
    <source>
        <dbReference type="ARBA" id="ARBA00023180"/>
    </source>
</evidence>
<dbReference type="GO" id="GO:0008168">
    <property type="term" value="F:methyltransferase activity"/>
    <property type="evidence" value="ECO:0007669"/>
    <property type="project" value="InterPro"/>
</dbReference>
<dbReference type="InterPro" id="IPR007823">
    <property type="entry name" value="RRP8"/>
</dbReference>
<comment type="similarity">
    <text evidence="2">Belongs to the CD36 family.</text>
</comment>
<dbReference type="InterPro" id="IPR029063">
    <property type="entry name" value="SAM-dependent_MTases_sf"/>
</dbReference>
<dbReference type="GO" id="GO:0005737">
    <property type="term" value="C:cytoplasm"/>
    <property type="evidence" value="ECO:0007669"/>
    <property type="project" value="TreeGrafter"/>
</dbReference>
<evidence type="ECO:0000256" key="1">
    <source>
        <dbReference type="ARBA" id="ARBA00004236"/>
    </source>
</evidence>
<dbReference type="AlphaFoldDB" id="A0A195AV35"/>
<evidence type="ECO:0000256" key="2">
    <source>
        <dbReference type="ARBA" id="ARBA00010532"/>
    </source>
</evidence>
<keyword evidence="10" id="KW-1185">Reference proteome</keyword>